<proteinExistence type="predicted"/>
<accession>A0ACC1I372</accession>
<feature type="non-terminal residue" evidence="1">
    <location>
        <position position="98"/>
    </location>
</feature>
<reference evidence="1" key="1">
    <citation type="submission" date="2022-07" db="EMBL/GenBank/DDBJ databases">
        <title>Phylogenomic reconstructions and comparative analyses of Kickxellomycotina fungi.</title>
        <authorList>
            <person name="Reynolds N.K."/>
            <person name="Stajich J.E."/>
            <person name="Barry K."/>
            <person name="Grigoriev I.V."/>
            <person name="Crous P."/>
            <person name="Smith M.E."/>
        </authorList>
    </citation>
    <scope>NUCLEOTIDE SEQUENCE</scope>
    <source>
        <strain evidence="1">Benny 63K</strain>
    </source>
</reference>
<protein>
    <submittedName>
        <fullName evidence="1">Uncharacterized protein</fullName>
    </submittedName>
</protein>
<organism evidence="1 2">
    <name type="scientific">Kickxella alabastrina</name>
    <dbReference type="NCBI Taxonomy" id="61397"/>
    <lineage>
        <taxon>Eukaryota</taxon>
        <taxon>Fungi</taxon>
        <taxon>Fungi incertae sedis</taxon>
        <taxon>Zoopagomycota</taxon>
        <taxon>Kickxellomycotina</taxon>
        <taxon>Kickxellomycetes</taxon>
        <taxon>Kickxellales</taxon>
        <taxon>Kickxellaceae</taxon>
        <taxon>Kickxella</taxon>
    </lineage>
</organism>
<evidence type="ECO:0000313" key="2">
    <source>
        <dbReference type="Proteomes" id="UP001150581"/>
    </source>
</evidence>
<dbReference type="EMBL" id="JANBPG010002302">
    <property type="protein sequence ID" value="KAJ1886278.1"/>
    <property type="molecule type" value="Genomic_DNA"/>
</dbReference>
<name>A0ACC1I372_9FUNG</name>
<dbReference type="Proteomes" id="UP001150581">
    <property type="component" value="Unassembled WGS sequence"/>
</dbReference>
<sequence>MKRVRPSNVSIAGPALHPFDLGGVRMPPQRKPQEKASHLQPRSHIFGLPEAPTFYPTAEEFADPLAYIQSIRPLAEKSGLCKIVPPEGWNPPFSLDTK</sequence>
<gene>
    <name evidence="1" type="ORF">LPJ66_009708</name>
</gene>
<comment type="caution">
    <text evidence="1">The sequence shown here is derived from an EMBL/GenBank/DDBJ whole genome shotgun (WGS) entry which is preliminary data.</text>
</comment>
<keyword evidence="2" id="KW-1185">Reference proteome</keyword>
<evidence type="ECO:0000313" key="1">
    <source>
        <dbReference type="EMBL" id="KAJ1886278.1"/>
    </source>
</evidence>